<evidence type="ECO:0000313" key="3">
    <source>
        <dbReference type="EMBL" id="GMI36025.1"/>
    </source>
</evidence>
<dbReference type="Proteomes" id="UP001165065">
    <property type="component" value="Unassembled WGS sequence"/>
</dbReference>
<dbReference type="OrthoDB" id="10324185at2759"/>
<comment type="caution">
    <text evidence="3">The sequence shown here is derived from an EMBL/GenBank/DDBJ whole genome shotgun (WGS) entry which is preliminary data.</text>
</comment>
<name>A0A9W7G4Y4_9STRA</name>
<feature type="signal peptide" evidence="2">
    <location>
        <begin position="1"/>
        <end position="20"/>
    </location>
</feature>
<keyword evidence="2" id="KW-0732">Signal</keyword>
<reference evidence="4" key="1">
    <citation type="journal article" date="2023" name="Commun. Biol.">
        <title>Genome analysis of Parmales, the sister group of diatoms, reveals the evolutionary specialization of diatoms from phago-mixotrophs to photoautotrophs.</title>
        <authorList>
            <person name="Ban H."/>
            <person name="Sato S."/>
            <person name="Yoshikawa S."/>
            <person name="Yamada K."/>
            <person name="Nakamura Y."/>
            <person name="Ichinomiya M."/>
            <person name="Sato N."/>
            <person name="Blanc-Mathieu R."/>
            <person name="Endo H."/>
            <person name="Kuwata A."/>
            <person name="Ogata H."/>
        </authorList>
    </citation>
    <scope>NUCLEOTIDE SEQUENCE [LARGE SCALE GENOMIC DNA]</scope>
</reference>
<protein>
    <submittedName>
        <fullName evidence="3">Uncharacterized protein</fullName>
    </submittedName>
</protein>
<evidence type="ECO:0000256" key="2">
    <source>
        <dbReference type="SAM" id="SignalP"/>
    </source>
</evidence>
<dbReference type="EMBL" id="BRYA01000062">
    <property type="protein sequence ID" value="GMI36025.1"/>
    <property type="molecule type" value="Genomic_DNA"/>
</dbReference>
<gene>
    <name evidence="3" type="ORF">TrCOL_g4421</name>
</gene>
<accession>A0A9W7G4Y4</accession>
<feature type="chain" id="PRO_5040840651" evidence="2">
    <location>
        <begin position="21"/>
        <end position="352"/>
    </location>
</feature>
<proteinExistence type="predicted"/>
<evidence type="ECO:0000313" key="4">
    <source>
        <dbReference type="Proteomes" id="UP001165065"/>
    </source>
</evidence>
<feature type="transmembrane region" description="Helical" evidence="1">
    <location>
        <begin position="300"/>
        <end position="323"/>
    </location>
</feature>
<feature type="transmembrane region" description="Helical" evidence="1">
    <location>
        <begin position="261"/>
        <end position="279"/>
    </location>
</feature>
<keyword evidence="1" id="KW-0812">Transmembrane</keyword>
<sequence>MKFGATLITALALFAPVVRCEDEDENNDGNDADAYAYQDEDGAEAGSWLNIYHEAMFCASYNNQDQIIWSFYDQYKCKDDGQQTTMVTPVADYVKNLYDSMKLENEIKQANGDEDAIDEDDFVELDETYLECYDAGDGYYYSLGCSRLSSKQLEVISFTDADCLYETVDSDGEVITTGIDVSAALYAGGYAMTFNQCNACVDMSNYADENEEYDWDEVNEDSLCTAEWDESTYCGVGSARDNVCLALGGVGTDNVWNAKDIFFLTTLIVAFFGMMVVIGKKRTAMPAKDRLLEEASAASLGLRRTHLAGIFLGTIVVVTALAASKLVQATIGFCLIVDVITFVYLLKLTLFN</sequence>
<organism evidence="3 4">
    <name type="scientific">Triparma columacea</name>
    <dbReference type="NCBI Taxonomy" id="722753"/>
    <lineage>
        <taxon>Eukaryota</taxon>
        <taxon>Sar</taxon>
        <taxon>Stramenopiles</taxon>
        <taxon>Ochrophyta</taxon>
        <taxon>Bolidophyceae</taxon>
        <taxon>Parmales</taxon>
        <taxon>Triparmaceae</taxon>
        <taxon>Triparma</taxon>
    </lineage>
</organism>
<evidence type="ECO:0000256" key="1">
    <source>
        <dbReference type="SAM" id="Phobius"/>
    </source>
</evidence>
<keyword evidence="4" id="KW-1185">Reference proteome</keyword>
<dbReference type="AlphaFoldDB" id="A0A9W7G4Y4"/>
<keyword evidence="1" id="KW-0472">Membrane</keyword>
<feature type="transmembrane region" description="Helical" evidence="1">
    <location>
        <begin position="329"/>
        <end position="346"/>
    </location>
</feature>
<keyword evidence="1" id="KW-1133">Transmembrane helix</keyword>